<protein>
    <recommendedName>
        <fullName evidence="8 10">Adenylosuccinate synthetase</fullName>
        <shortName evidence="8">AMPSase</shortName>
        <shortName evidence="8">AdSS</shortName>
        <ecNumber evidence="8 10">6.3.4.4</ecNumber>
    </recommendedName>
    <alternativeName>
        <fullName evidence="8">IMP--aspartate ligase</fullName>
    </alternativeName>
</protein>
<dbReference type="GO" id="GO:0004019">
    <property type="term" value="F:adenylosuccinate synthase activity"/>
    <property type="evidence" value="ECO:0007669"/>
    <property type="project" value="UniProtKB-UniRule"/>
</dbReference>
<comment type="cofactor">
    <cofactor evidence="8">
        <name>Mg(2+)</name>
        <dbReference type="ChEBI" id="CHEBI:18420"/>
    </cofactor>
    <text evidence="8">Binds 1 Mg(2+) ion per subunit.</text>
</comment>
<dbReference type="InterPro" id="IPR042109">
    <property type="entry name" value="Adenylosuccinate_synth_dom1"/>
</dbReference>
<feature type="binding site" evidence="8">
    <location>
        <position position="144"/>
    </location>
    <ligand>
        <name>IMP</name>
        <dbReference type="ChEBI" id="CHEBI:58053"/>
        <note>ligand shared between dimeric partners</note>
    </ligand>
</feature>
<feature type="binding site" description="in other chain" evidence="8">
    <location>
        <position position="130"/>
    </location>
    <ligand>
        <name>IMP</name>
        <dbReference type="ChEBI" id="CHEBI:58053"/>
        <note>ligand shared between dimeric partners</note>
    </ligand>
</feature>
<feature type="binding site" evidence="8">
    <location>
        <position position="40"/>
    </location>
    <ligand>
        <name>Mg(2+)</name>
        <dbReference type="ChEBI" id="CHEBI:18420"/>
    </ligand>
</feature>
<feature type="binding site" description="in other chain" evidence="8">
    <location>
        <position position="224"/>
    </location>
    <ligand>
        <name>IMP</name>
        <dbReference type="ChEBI" id="CHEBI:58053"/>
        <note>ligand shared between dimeric partners</note>
    </ligand>
</feature>
<dbReference type="Gene3D" id="3.90.170.10">
    <property type="entry name" value="Adenylosuccinate Synthetase, subunit A, domain 3"/>
    <property type="match status" value="1"/>
</dbReference>
<dbReference type="EMBL" id="CP118166">
    <property type="protein sequence ID" value="WDI32367.1"/>
    <property type="molecule type" value="Genomic_DNA"/>
</dbReference>
<feature type="binding site" description="in other chain" evidence="8">
    <location>
        <position position="303"/>
    </location>
    <ligand>
        <name>IMP</name>
        <dbReference type="ChEBI" id="CHEBI:58053"/>
        <note>ligand shared between dimeric partners</note>
    </ligand>
</feature>
<dbReference type="Pfam" id="PF00709">
    <property type="entry name" value="Adenylsucc_synt"/>
    <property type="match status" value="1"/>
</dbReference>
<evidence type="ECO:0000256" key="6">
    <source>
        <dbReference type="ARBA" id="ARBA00022842"/>
    </source>
</evidence>
<comment type="subunit">
    <text evidence="1 8">Homodimer.</text>
</comment>
<dbReference type="GO" id="GO:0044208">
    <property type="term" value="P:'de novo' AMP biosynthetic process"/>
    <property type="evidence" value="ECO:0007669"/>
    <property type="project" value="UniProtKB-UniRule"/>
</dbReference>
<comment type="catalytic activity">
    <reaction evidence="8 10">
        <text>IMP + L-aspartate + GTP = N(6)-(1,2-dicarboxyethyl)-AMP + GDP + phosphate + 2 H(+)</text>
        <dbReference type="Rhea" id="RHEA:15753"/>
        <dbReference type="ChEBI" id="CHEBI:15378"/>
        <dbReference type="ChEBI" id="CHEBI:29991"/>
        <dbReference type="ChEBI" id="CHEBI:37565"/>
        <dbReference type="ChEBI" id="CHEBI:43474"/>
        <dbReference type="ChEBI" id="CHEBI:57567"/>
        <dbReference type="ChEBI" id="CHEBI:58053"/>
        <dbReference type="ChEBI" id="CHEBI:58189"/>
        <dbReference type="EC" id="6.3.4.4"/>
    </reaction>
</comment>
<dbReference type="KEGG" id="hfl:PUV54_04065"/>
<feature type="binding site" evidence="8">
    <location>
        <begin position="12"/>
        <end position="18"/>
    </location>
    <ligand>
        <name>GTP</name>
        <dbReference type="ChEBI" id="CHEBI:37565"/>
    </ligand>
</feature>
<feature type="binding site" evidence="8">
    <location>
        <begin position="40"/>
        <end position="42"/>
    </location>
    <ligand>
        <name>GTP</name>
        <dbReference type="ChEBI" id="CHEBI:37565"/>
    </ligand>
</feature>
<keyword evidence="4 8" id="KW-0547">Nucleotide-binding</keyword>
<reference evidence="11" key="1">
    <citation type="submission" date="2023-02" db="EMBL/GenBank/DDBJ databases">
        <title>Genome sequence of Hyphococcus flavus.</title>
        <authorList>
            <person name="Rong J.-C."/>
            <person name="Zhao Q."/>
            <person name="Yi M."/>
            <person name="Wu J.-Y."/>
        </authorList>
    </citation>
    <scope>NUCLEOTIDE SEQUENCE</scope>
    <source>
        <strain evidence="11">MCCC 1K03223</strain>
    </source>
</reference>
<evidence type="ECO:0000313" key="11">
    <source>
        <dbReference type="EMBL" id="WDI32367.1"/>
    </source>
</evidence>
<accession>A0AAF0CHY5</accession>
<evidence type="ECO:0000256" key="4">
    <source>
        <dbReference type="ARBA" id="ARBA00022741"/>
    </source>
</evidence>
<keyword evidence="3 8" id="KW-0479">Metal-binding</keyword>
<dbReference type="EC" id="6.3.4.4" evidence="8 10"/>
<dbReference type="SMART" id="SM00788">
    <property type="entry name" value="Adenylsucc_synt"/>
    <property type="match status" value="1"/>
</dbReference>
<dbReference type="HAMAP" id="MF_00011">
    <property type="entry name" value="Adenylosucc_synth"/>
    <property type="match status" value="1"/>
</dbReference>
<dbReference type="InterPro" id="IPR042111">
    <property type="entry name" value="Adenylosuccinate_synth_dom3"/>
</dbReference>
<dbReference type="GO" id="GO:0005525">
    <property type="term" value="F:GTP binding"/>
    <property type="evidence" value="ECO:0007669"/>
    <property type="project" value="UniProtKB-UniRule"/>
</dbReference>
<feature type="binding site" evidence="8">
    <location>
        <position position="305"/>
    </location>
    <ligand>
        <name>GTP</name>
        <dbReference type="ChEBI" id="CHEBI:37565"/>
    </ligand>
</feature>
<dbReference type="Gene3D" id="3.40.440.10">
    <property type="entry name" value="Adenylosuccinate Synthetase, subunit A, domain 1"/>
    <property type="match status" value="1"/>
</dbReference>
<feature type="binding site" evidence="8">
    <location>
        <begin position="299"/>
        <end position="305"/>
    </location>
    <ligand>
        <name>substrate</name>
    </ligand>
</feature>
<evidence type="ECO:0000313" key="12">
    <source>
        <dbReference type="Proteomes" id="UP001214043"/>
    </source>
</evidence>
<keyword evidence="8" id="KW-0963">Cytoplasm</keyword>
<evidence type="ECO:0000256" key="10">
    <source>
        <dbReference type="RuleBase" id="RU000520"/>
    </source>
</evidence>
<feature type="active site" description="Proton acceptor" evidence="8">
    <location>
        <position position="13"/>
    </location>
</feature>
<evidence type="ECO:0000256" key="8">
    <source>
        <dbReference type="HAMAP-Rule" id="MF_00011"/>
    </source>
</evidence>
<dbReference type="PANTHER" id="PTHR11846">
    <property type="entry name" value="ADENYLOSUCCINATE SYNTHETASE"/>
    <property type="match status" value="1"/>
</dbReference>
<dbReference type="InterPro" id="IPR033128">
    <property type="entry name" value="Adenylosuccin_syn_Lys_AS"/>
</dbReference>
<dbReference type="PROSITE" id="PS01266">
    <property type="entry name" value="ADENYLOSUCCIN_SYN_1"/>
    <property type="match status" value="1"/>
</dbReference>
<dbReference type="GO" id="GO:0046040">
    <property type="term" value="P:IMP metabolic process"/>
    <property type="evidence" value="ECO:0007669"/>
    <property type="project" value="TreeGrafter"/>
</dbReference>
<dbReference type="GO" id="GO:0005737">
    <property type="term" value="C:cytoplasm"/>
    <property type="evidence" value="ECO:0007669"/>
    <property type="project" value="UniProtKB-SubCell"/>
</dbReference>
<keyword evidence="12" id="KW-1185">Reference proteome</keyword>
<keyword evidence="2 8" id="KW-0436">Ligase</keyword>
<keyword evidence="5 8" id="KW-0658">Purine biosynthesis</keyword>
<evidence type="ECO:0000256" key="3">
    <source>
        <dbReference type="ARBA" id="ARBA00022723"/>
    </source>
</evidence>
<dbReference type="InterPro" id="IPR042110">
    <property type="entry name" value="Adenylosuccinate_synth_dom2"/>
</dbReference>
<comment type="pathway">
    <text evidence="8 10">Purine metabolism; AMP biosynthesis via de novo pathway; AMP from IMP: step 1/2.</text>
</comment>
<gene>
    <name evidence="8" type="primary">purA</name>
    <name evidence="11" type="ORF">PUV54_04065</name>
</gene>
<keyword evidence="6 8" id="KW-0460">Magnesium</keyword>
<feature type="binding site" evidence="8">
    <location>
        <begin position="413"/>
        <end position="415"/>
    </location>
    <ligand>
        <name>GTP</name>
        <dbReference type="ChEBI" id="CHEBI:37565"/>
    </ligand>
</feature>
<name>A0AAF0CHY5_9PROT</name>
<evidence type="ECO:0000256" key="5">
    <source>
        <dbReference type="ARBA" id="ARBA00022755"/>
    </source>
</evidence>
<keyword evidence="7 8" id="KW-0342">GTP-binding</keyword>
<dbReference type="GO" id="GO:0000287">
    <property type="term" value="F:magnesium ion binding"/>
    <property type="evidence" value="ECO:0007669"/>
    <property type="project" value="UniProtKB-UniRule"/>
</dbReference>
<feature type="active site" evidence="9">
    <location>
        <position position="141"/>
    </location>
</feature>
<comment type="similarity">
    <text evidence="8 10">Belongs to the adenylosuccinate synthetase family.</text>
</comment>
<dbReference type="Proteomes" id="UP001214043">
    <property type="component" value="Chromosome"/>
</dbReference>
<dbReference type="PROSITE" id="PS00513">
    <property type="entry name" value="ADENYLOSUCCIN_SYN_2"/>
    <property type="match status" value="1"/>
</dbReference>
<evidence type="ECO:0000256" key="1">
    <source>
        <dbReference type="ARBA" id="ARBA00011738"/>
    </source>
</evidence>
<feature type="binding site" evidence="8">
    <location>
        <position position="13"/>
    </location>
    <ligand>
        <name>Mg(2+)</name>
        <dbReference type="ChEBI" id="CHEBI:18420"/>
    </ligand>
</feature>
<comment type="function">
    <text evidence="8">Plays an important role in the de novo pathway of purine nucleotide biosynthesis. Catalyzes the first committed step in the biosynthesis of AMP from IMP.</text>
</comment>
<evidence type="ECO:0000256" key="9">
    <source>
        <dbReference type="PROSITE-ProRule" id="PRU10134"/>
    </source>
</evidence>
<feature type="binding site" description="in other chain" evidence="8">
    <location>
        <begin position="13"/>
        <end position="16"/>
    </location>
    <ligand>
        <name>IMP</name>
        <dbReference type="ChEBI" id="CHEBI:58053"/>
        <note>ligand shared between dimeric partners</note>
    </ligand>
</feature>
<feature type="binding site" description="in other chain" evidence="8">
    <location>
        <position position="239"/>
    </location>
    <ligand>
        <name>IMP</name>
        <dbReference type="ChEBI" id="CHEBI:58053"/>
        <note>ligand shared between dimeric partners</note>
    </ligand>
</feature>
<comment type="subcellular location">
    <subcellularLocation>
        <location evidence="8">Cytoplasm</location>
    </subcellularLocation>
</comment>
<dbReference type="CDD" id="cd03108">
    <property type="entry name" value="AdSS"/>
    <property type="match status" value="1"/>
</dbReference>
<dbReference type="RefSeq" id="WP_274494288.1">
    <property type="nucleotide sequence ID" value="NZ_CP118166.1"/>
</dbReference>
<organism evidence="11 12">
    <name type="scientific">Hyphococcus flavus</name>
    <dbReference type="NCBI Taxonomy" id="1866326"/>
    <lineage>
        <taxon>Bacteria</taxon>
        <taxon>Pseudomonadati</taxon>
        <taxon>Pseudomonadota</taxon>
        <taxon>Alphaproteobacteria</taxon>
        <taxon>Parvularculales</taxon>
        <taxon>Parvularculaceae</taxon>
        <taxon>Hyphococcus</taxon>
    </lineage>
</organism>
<dbReference type="Gene3D" id="1.10.300.10">
    <property type="entry name" value="Adenylosuccinate Synthetase, subunit A, domain 2"/>
    <property type="match status" value="1"/>
</dbReference>
<dbReference type="PANTHER" id="PTHR11846:SF0">
    <property type="entry name" value="ADENYLOSUCCINATE SYNTHETASE"/>
    <property type="match status" value="1"/>
</dbReference>
<dbReference type="NCBIfam" id="TIGR00184">
    <property type="entry name" value="purA"/>
    <property type="match status" value="1"/>
</dbReference>
<dbReference type="InterPro" id="IPR018220">
    <property type="entry name" value="Adenylosuccin_syn_GTP-bd"/>
</dbReference>
<dbReference type="FunFam" id="3.90.170.10:FF:000001">
    <property type="entry name" value="Adenylosuccinate synthetase"/>
    <property type="match status" value="1"/>
</dbReference>
<feature type="binding site" description="in other chain" evidence="8">
    <location>
        <begin position="38"/>
        <end position="41"/>
    </location>
    <ligand>
        <name>IMP</name>
        <dbReference type="ChEBI" id="CHEBI:58053"/>
        <note>ligand shared between dimeric partners</note>
    </ligand>
</feature>
<dbReference type="SUPFAM" id="SSF52540">
    <property type="entry name" value="P-loop containing nucleoside triphosphate hydrolases"/>
    <property type="match status" value="1"/>
</dbReference>
<proteinExistence type="inferred from homology"/>
<evidence type="ECO:0000256" key="7">
    <source>
        <dbReference type="ARBA" id="ARBA00023134"/>
    </source>
</evidence>
<dbReference type="InterPro" id="IPR027417">
    <property type="entry name" value="P-loop_NTPase"/>
</dbReference>
<feature type="binding site" evidence="8">
    <location>
        <begin position="331"/>
        <end position="333"/>
    </location>
    <ligand>
        <name>GTP</name>
        <dbReference type="ChEBI" id="CHEBI:37565"/>
    </ligand>
</feature>
<dbReference type="AlphaFoldDB" id="A0AAF0CHY5"/>
<dbReference type="NCBIfam" id="NF002223">
    <property type="entry name" value="PRK01117.1"/>
    <property type="match status" value="1"/>
</dbReference>
<feature type="active site" description="Proton donor" evidence="8">
    <location>
        <position position="41"/>
    </location>
</feature>
<sequence length="430" mass="46577">MADVAVVGAQWGDEGKGKIVDWLSARADVVVRFQGGHNAGHTLVIDGAVYKLSLLPSGVVRKGCLGVIGSGVVVDPTALLAEIERIEAQGVRVTPENLIIAENATLILPVHQELDALREGASTGVKIGTTKRGIGPAYEDKAGRRGLRLIDLADQYTLKEKIENLLIHHNALRRGFGVADLDAQALYEQLCEIAPRIIPFAQPVWRVLDQARKDGKRILFEGAQGVLLDVDHGTYPYVTSSNTVAGQAATGSGLGPRAVNYVLGIVKAYTTRVGEGPFPTELTDDTGKRLGERGHEFGTVTGRQRRCGWFDACLVRQSLKIAGVDGIVLTKLDVLDGFDELKVCVGYKIGGKSYDYLPSGAHIQSEAEPIYETMSGWKGSTEKARSWADLPAEAVKYVRRIEELIETPVALVSTSPEREDVILMRDPFQD</sequence>
<evidence type="ECO:0000256" key="2">
    <source>
        <dbReference type="ARBA" id="ARBA00022598"/>
    </source>
</evidence>
<dbReference type="InterPro" id="IPR001114">
    <property type="entry name" value="Adenylosuccinate_synthetase"/>
</dbReference>
<dbReference type="FunFam" id="1.10.300.10:FF:000001">
    <property type="entry name" value="Adenylosuccinate synthetase"/>
    <property type="match status" value="1"/>
</dbReference>